<feature type="signal peptide" evidence="1">
    <location>
        <begin position="1"/>
        <end position="23"/>
    </location>
</feature>
<dbReference type="AlphaFoldDB" id="A0A915ILG5"/>
<keyword evidence="2" id="KW-1185">Reference proteome</keyword>
<feature type="chain" id="PRO_5037687213" evidence="1">
    <location>
        <begin position="24"/>
        <end position="72"/>
    </location>
</feature>
<proteinExistence type="predicted"/>
<reference evidence="3" key="1">
    <citation type="submission" date="2022-11" db="UniProtKB">
        <authorList>
            <consortium name="WormBaseParasite"/>
        </authorList>
    </citation>
    <scope>IDENTIFICATION</scope>
</reference>
<name>A0A915ILG5_ROMCU</name>
<evidence type="ECO:0000313" key="3">
    <source>
        <dbReference type="WBParaSite" id="nRc.2.0.1.t15022-RA"/>
    </source>
</evidence>
<evidence type="ECO:0000313" key="2">
    <source>
        <dbReference type="Proteomes" id="UP000887565"/>
    </source>
</evidence>
<organism evidence="2 3">
    <name type="scientific">Romanomermis culicivorax</name>
    <name type="common">Nematode worm</name>
    <dbReference type="NCBI Taxonomy" id="13658"/>
    <lineage>
        <taxon>Eukaryota</taxon>
        <taxon>Metazoa</taxon>
        <taxon>Ecdysozoa</taxon>
        <taxon>Nematoda</taxon>
        <taxon>Enoplea</taxon>
        <taxon>Dorylaimia</taxon>
        <taxon>Mermithida</taxon>
        <taxon>Mermithoidea</taxon>
        <taxon>Mermithidae</taxon>
        <taxon>Romanomermis</taxon>
    </lineage>
</organism>
<keyword evidence="1" id="KW-0732">Signal</keyword>
<accession>A0A915ILG5</accession>
<protein>
    <submittedName>
        <fullName evidence="3">Uncharacterized protein</fullName>
    </submittedName>
</protein>
<dbReference type="WBParaSite" id="nRc.2.0.1.t15022-RA">
    <property type="protein sequence ID" value="nRc.2.0.1.t15022-RA"/>
    <property type="gene ID" value="nRc.2.0.1.g15022"/>
</dbReference>
<sequence>MPQATILVLMALCSGTLVVKSSGDEAYDEEKSKEAIRLWIGQQLLDQVRSGDPAFVVGLEYNCSVNRVQIIW</sequence>
<evidence type="ECO:0000256" key="1">
    <source>
        <dbReference type="SAM" id="SignalP"/>
    </source>
</evidence>
<dbReference type="Proteomes" id="UP000887565">
    <property type="component" value="Unplaced"/>
</dbReference>